<evidence type="ECO:0000313" key="3">
    <source>
        <dbReference type="Proteomes" id="UP001201163"/>
    </source>
</evidence>
<protein>
    <submittedName>
        <fullName evidence="2">Uncharacterized protein</fullName>
    </submittedName>
</protein>
<comment type="caution">
    <text evidence="2">The sequence shown here is derived from an EMBL/GenBank/DDBJ whole genome shotgun (WGS) entry which is preliminary data.</text>
</comment>
<accession>A0AAD4L9M7</accession>
<name>A0AAD4L9M7_9AGAM</name>
<gene>
    <name evidence="2" type="ORF">EDB92DRAFT_1893068</name>
</gene>
<sequence>MRAFIFDGFRRFGTKFGTLARAVTPITRLLQISVFLFFASVVRVEFLFLIYATVAFGMFALPYAVLTLLPNFYLNCPPYGTPLSGLLWVYPDFPSSESFGHPRC</sequence>
<keyword evidence="3" id="KW-1185">Reference proteome</keyword>
<keyword evidence="1" id="KW-0812">Transmembrane</keyword>
<proteinExistence type="predicted"/>
<keyword evidence="1" id="KW-1133">Transmembrane helix</keyword>
<reference evidence="2" key="1">
    <citation type="submission" date="2022-01" db="EMBL/GenBank/DDBJ databases">
        <title>Comparative genomics reveals a dynamic genome evolution in the ectomycorrhizal milk-cap (Lactarius) mushrooms.</title>
        <authorList>
            <consortium name="DOE Joint Genome Institute"/>
            <person name="Lebreton A."/>
            <person name="Tang N."/>
            <person name="Kuo A."/>
            <person name="LaButti K."/>
            <person name="Drula E."/>
            <person name="Barry K."/>
            <person name="Clum A."/>
            <person name="Lipzen A."/>
            <person name="Mousain D."/>
            <person name="Ng V."/>
            <person name="Wang R."/>
            <person name="Wang X."/>
            <person name="Dai Y."/>
            <person name="Henrissat B."/>
            <person name="Grigoriev I.V."/>
            <person name="Guerin-Laguette A."/>
            <person name="Yu F."/>
            <person name="Martin F.M."/>
        </authorList>
    </citation>
    <scope>NUCLEOTIDE SEQUENCE</scope>
    <source>
        <strain evidence="2">QP</strain>
    </source>
</reference>
<feature type="transmembrane region" description="Helical" evidence="1">
    <location>
        <begin position="20"/>
        <end position="42"/>
    </location>
</feature>
<evidence type="ECO:0000256" key="1">
    <source>
        <dbReference type="SAM" id="Phobius"/>
    </source>
</evidence>
<dbReference type="AlphaFoldDB" id="A0AAD4L9M7"/>
<dbReference type="EMBL" id="JAKELL010000096">
    <property type="protein sequence ID" value="KAH8982833.1"/>
    <property type="molecule type" value="Genomic_DNA"/>
</dbReference>
<feature type="transmembrane region" description="Helical" evidence="1">
    <location>
        <begin position="48"/>
        <end position="69"/>
    </location>
</feature>
<evidence type="ECO:0000313" key="2">
    <source>
        <dbReference type="EMBL" id="KAH8982833.1"/>
    </source>
</evidence>
<keyword evidence="1" id="KW-0472">Membrane</keyword>
<dbReference type="Proteomes" id="UP001201163">
    <property type="component" value="Unassembled WGS sequence"/>
</dbReference>
<organism evidence="2 3">
    <name type="scientific">Lactarius akahatsu</name>
    <dbReference type="NCBI Taxonomy" id="416441"/>
    <lineage>
        <taxon>Eukaryota</taxon>
        <taxon>Fungi</taxon>
        <taxon>Dikarya</taxon>
        <taxon>Basidiomycota</taxon>
        <taxon>Agaricomycotina</taxon>
        <taxon>Agaricomycetes</taxon>
        <taxon>Russulales</taxon>
        <taxon>Russulaceae</taxon>
        <taxon>Lactarius</taxon>
    </lineage>
</organism>